<dbReference type="AlphaFoldDB" id="A0A1X2HHU8"/>
<dbReference type="InParanoid" id="A0A1X2HHU8"/>
<evidence type="ECO:0000313" key="2">
    <source>
        <dbReference type="EMBL" id="ORY98673.1"/>
    </source>
</evidence>
<gene>
    <name evidence="2" type="ORF">BCR43DRAFT_512860</name>
</gene>
<feature type="region of interest" description="Disordered" evidence="1">
    <location>
        <begin position="217"/>
        <end position="275"/>
    </location>
</feature>
<feature type="region of interest" description="Disordered" evidence="1">
    <location>
        <begin position="29"/>
        <end position="48"/>
    </location>
</feature>
<feature type="compositionally biased region" description="Low complexity" evidence="1">
    <location>
        <begin position="234"/>
        <end position="243"/>
    </location>
</feature>
<keyword evidence="3" id="KW-1185">Reference proteome</keyword>
<feature type="compositionally biased region" description="Basic and acidic residues" evidence="1">
    <location>
        <begin position="33"/>
        <end position="45"/>
    </location>
</feature>
<dbReference type="EMBL" id="MCGN01000003">
    <property type="protein sequence ID" value="ORY98673.1"/>
    <property type="molecule type" value="Genomic_DNA"/>
</dbReference>
<name>A0A1X2HHU8_SYNRA</name>
<accession>A0A1X2HHU8</accession>
<feature type="region of interest" description="Disordered" evidence="1">
    <location>
        <begin position="182"/>
        <end position="205"/>
    </location>
</feature>
<comment type="caution">
    <text evidence="2">The sequence shown here is derived from an EMBL/GenBank/DDBJ whole genome shotgun (WGS) entry which is preliminary data.</text>
</comment>
<evidence type="ECO:0000256" key="1">
    <source>
        <dbReference type="SAM" id="MobiDB-lite"/>
    </source>
</evidence>
<dbReference type="Proteomes" id="UP000242180">
    <property type="component" value="Unassembled WGS sequence"/>
</dbReference>
<proteinExistence type="predicted"/>
<sequence length="275" mass="30146">MNQNLLSLADQHRRTHDTVRQLEQLQQLQQPDHLPRRAEPDDGRPNLRSTIIKCPRGPDQKKEKIRKCHVRELVNEYRDSADLRDVDGIMGCISCAAQIAVGSLASRNGAYSNVRWAQIPPEEHPRTLARQLLFGPYAQADVASDDLFSRQPSHCTGSLGPSADTMIPASTSLPLQGAGWTRTISSLGSDDNEMTDPSLGVNSPALTTQPLVVSAFGNTTNDSQRTQRDTARVGSSAGNSSTSGGEGDNSISKIDNRDRFGHKQLPRPKEVFLWN</sequence>
<reference evidence="2 3" key="1">
    <citation type="submission" date="2016-07" db="EMBL/GenBank/DDBJ databases">
        <title>Pervasive Adenine N6-methylation of Active Genes in Fungi.</title>
        <authorList>
            <consortium name="DOE Joint Genome Institute"/>
            <person name="Mondo S.J."/>
            <person name="Dannebaum R.O."/>
            <person name="Kuo R.C."/>
            <person name="Labutti K."/>
            <person name="Haridas S."/>
            <person name="Kuo A."/>
            <person name="Salamov A."/>
            <person name="Ahrendt S.R."/>
            <person name="Lipzen A."/>
            <person name="Sullivan W."/>
            <person name="Andreopoulos W.B."/>
            <person name="Clum A."/>
            <person name="Lindquist E."/>
            <person name="Daum C."/>
            <person name="Ramamoorthy G.K."/>
            <person name="Gryganskyi A."/>
            <person name="Culley D."/>
            <person name="Magnuson J.K."/>
            <person name="James T.Y."/>
            <person name="O'Malley M.A."/>
            <person name="Stajich J.E."/>
            <person name="Spatafora J.W."/>
            <person name="Visel A."/>
            <person name="Grigoriev I.V."/>
        </authorList>
    </citation>
    <scope>NUCLEOTIDE SEQUENCE [LARGE SCALE GENOMIC DNA]</scope>
    <source>
        <strain evidence="2 3">NRRL 2496</strain>
    </source>
</reference>
<organism evidence="2 3">
    <name type="scientific">Syncephalastrum racemosum</name>
    <name type="common">Filamentous fungus</name>
    <dbReference type="NCBI Taxonomy" id="13706"/>
    <lineage>
        <taxon>Eukaryota</taxon>
        <taxon>Fungi</taxon>
        <taxon>Fungi incertae sedis</taxon>
        <taxon>Mucoromycota</taxon>
        <taxon>Mucoromycotina</taxon>
        <taxon>Mucoromycetes</taxon>
        <taxon>Mucorales</taxon>
        <taxon>Syncephalastraceae</taxon>
        <taxon>Syncephalastrum</taxon>
    </lineage>
</organism>
<protein>
    <submittedName>
        <fullName evidence="2">Uncharacterized protein</fullName>
    </submittedName>
</protein>
<evidence type="ECO:0000313" key="3">
    <source>
        <dbReference type="Proteomes" id="UP000242180"/>
    </source>
</evidence>